<dbReference type="EMBL" id="CP139487">
    <property type="protein sequence ID" value="WPU66640.1"/>
    <property type="molecule type" value="Genomic_DNA"/>
</dbReference>
<reference evidence="1 2" key="1">
    <citation type="submission" date="2023-11" db="EMBL/GenBank/DDBJ databases">
        <title>Peredibacter starrii A3.12.</title>
        <authorList>
            <person name="Mitchell R.J."/>
        </authorList>
    </citation>
    <scope>NUCLEOTIDE SEQUENCE [LARGE SCALE GENOMIC DNA]</scope>
    <source>
        <strain evidence="1 2">A3.12</strain>
    </source>
</reference>
<organism evidence="1 2">
    <name type="scientific">Peredibacter starrii</name>
    <dbReference type="NCBI Taxonomy" id="28202"/>
    <lineage>
        <taxon>Bacteria</taxon>
        <taxon>Pseudomonadati</taxon>
        <taxon>Bdellovibrionota</taxon>
        <taxon>Bacteriovoracia</taxon>
        <taxon>Bacteriovoracales</taxon>
        <taxon>Bacteriovoracaceae</taxon>
        <taxon>Peredibacter</taxon>
    </lineage>
</organism>
<sequence length="180" mass="21106">MDQNYVTELLKLKSNGNAKFSDVFVNQIEDFLWGRKFNIFQITDVIERIENGKLKSIKGIRQFKKEPLKGYSYAHWTDARFIAQNLLNHWSKNDLKEKIKKVCEDNGLKPGDPISPKLLNPLTYMAVQEAYFDRSNANEMTGEWIIFENRGGVNHYLTIAFHTERDHVIKERIDLAKFDH</sequence>
<dbReference type="RefSeq" id="WP_321399057.1">
    <property type="nucleotide sequence ID" value="NZ_CP139487.1"/>
</dbReference>
<name>A0AAX4HTC5_9BACT</name>
<evidence type="ECO:0000313" key="2">
    <source>
        <dbReference type="Proteomes" id="UP001324634"/>
    </source>
</evidence>
<dbReference type="Proteomes" id="UP001324634">
    <property type="component" value="Chromosome"/>
</dbReference>
<proteinExistence type="predicted"/>
<gene>
    <name evidence="1" type="ORF">SOO65_07770</name>
</gene>
<accession>A0AAX4HTC5</accession>
<protein>
    <submittedName>
        <fullName evidence="1">Uncharacterized protein</fullName>
    </submittedName>
</protein>
<evidence type="ECO:0000313" key="1">
    <source>
        <dbReference type="EMBL" id="WPU66640.1"/>
    </source>
</evidence>
<keyword evidence="2" id="KW-1185">Reference proteome</keyword>
<dbReference type="KEGG" id="psti:SOO65_07770"/>
<dbReference type="AlphaFoldDB" id="A0AAX4HTC5"/>